<accession>A0A3M6TPT6</accession>
<dbReference type="InterPro" id="IPR011009">
    <property type="entry name" value="Kinase-like_dom_sf"/>
</dbReference>
<dbReference type="SUPFAM" id="SSF47769">
    <property type="entry name" value="SAM/Pointed domain"/>
    <property type="match status" value="1"/>
</dbReference>
<evidence type="ECO:0000256" key="9">
    <source>
        <dbReference type="ARBA" id="ARBA00022989"/>
    </source>
</evidence>
<comment type="subcellular location">
    <subcellularLocation>
        <location evidence="2">Endomembrane system</location>
    </subcellularLocation>
    <subcellularLocation>
        <location evidence="1">Membrane</location>
        <topology evidence="1">Single-pass membrane protein</topology>
    </subcellularLocation>
</comment>
<dbReference type="InterPro" id="IPR013783">
    <property type="entry name" value="Ig-like_fold"/>
</dbReference>
<dbReference type="Pfam" id="PF07714">
    <property type="entry name" value="PK_Tyr_Ser-Thr"/>
    <property type="match status" value="1"/>
</dbReference>
<evidence type="ECO:0000256" key="5">
    <source>
        <dbReference type="ARBA" id="ARBA00022692"/>
    </source>
</evidence>
<keyword evidence="4" id="KW-0808">Transferase</keyword>
<name>A0A3M6TPT6_POCDA</name>
<dbReference type="EMBL" id="RCHS01003207">
    <property type="protein sequence ID" value="RMX43390.1"/>
    <property type="molecule type" value="Genomic_DNA"/>
</dbReference>
<keyword evidence="5 14" id="KW-0812">Transmembrane</keyword>
<keyword evidence="11" id="KW-0829">Tyrosine-protein kinase</keyword>
<keyword evidence="19" id="KW-1185">Reference proteome</keyword>
<dbReference type="InterPro" id="IPR017441">
    <property type="entry name" value="Protein_kinase_ATP_BS"/>
</dbReference>
<dbReference type="GO" id="GO:0012505">
    <property type="term" value="C:endomembrane system"/>
    <property type="evidence" value="ECO:0007669"/>
    <property type="project" value="UniProtKB-SubCell"/>
</dbReference>
<proteinExistence type="predicted"/>
<evidence type="ECO:0000259" key="16">
    <source>
        <dbReference type="PROSITE" id="PS50105"/>
    </source>
</evidence>
<dbReference type="InterPro" id="IPR020635">
    <property type="entry name" value="Tyr_kinase_cat_dom"/>
</dbReference>
<dbReference type="SUPFAM" id="SSF56112">
    <property type="entry name" value="Protein kinase-like (PK-like)"/>
    <property type="match status" value="1"/>
</dbReference>
<dbReference type="SMART" id="SM00454">
    <property type="entry name" value="SAM"/>
    <property type="match status" value="1"/>
</dbReference>
<dbReference type="InterPro" id="IPR008266">
    <property type="entry name" value="Tyr_kinase_AS"/>
</dbReference>
<dbReference type="FunFam" id="3.30.200.20:FF:000802">
    <property type="entry name" value="Ephrin receptor 1"/>
    <property type="match status" value="1"/>
</dbReference>
<dbReference type="Gene3D" id="2.60.40.10">
    <property type="entry name" value="Immunoglobulins"/>
    <property type="match status" value="1"/>
</dbReference>
<dbReference type="SMART" id="SM00219">
    <property type="entry name" value="TyrKc"/>
    <property type="match status" value="1"/>
</dbReference>
<dbReference type="SUPFAM" id="SSF49265">
    <property type="entry name" value="Fibronectin type III"/>
    <property type="match status" value="1"/>
</dbReference>
<gene>
    <name evidence="18" type="ORF">pdam_00025044</name>
</gene>
<dbReference type="InterPro" id="IPR001245">
    <property type="entry name" value="Ser-Thr/Tyr_kinase_cat_dom"/>
</dbReference>
<keyword evidence="12" id="KW-0675">Receptor</keyword>
<keyword evidence="10 14" id="KW-0472">Membrane</keyword>
<dbReference type="InterPro" id="IPR001660">
    <property type="entry name" value="SAM"/>
</dbReference>
<evidence type="ECO:0000256" key="2">
    <source>
        <dbReference type="ARBA" id="ARBA00004308"/>
    </source>
</evidence>
<evidence type="ECO:0000259" key="15">
    <source>
        <dbReference type="PROSITE" id="PS50011"/>
    </source>
</evidence>
<dbReference type="Proteomes" id="UP000275408">
    <property type="component" value="Unassembled WGS sequence"/>
</dbReference>
<dbReference type="PROSITE" id="PS50105">
    <property type="entry name" value="SAM_DOMAIN"/>
    <property type="match status" value="1"/>
</dbReference>
<dbReference type="PANTHER" id="PTHR46877">
    <property type="entry name" value="EPH RECEPTOR A5"/>
    <property type="match status" value="1"/>
</dbReference>
<feature type="domain" description="Protein kinase" evidence="15">
    <location>
        <begin position="179"/>
        <end position="471"/>
    </location>
</feature>
<dbReference type="GO" id="GO:0005886">
    <property type="term" value="C:plasma membrane"/>
    <property type="evidence" value="ECO:0007669"/>
    <property type="project" value="TreeGrafter"/>
</dbReference>
<evidence type="ECO:0000259" key="17">
    <source>
        <dbReference type="PROSITE" id="PS50853"/>
    </source>
</evidence>
<dbReference type="PROSITE" id="PS00107">
    <property type="entry name" value="PROTEIN_KINASE_ATP"/>
    <property type="match status" value="1"/>
</dbReference>
<evidence type="ECO:0000256" key="1">
    <source>
        <dbReference type="ARBA" id="ARBA00004167"/>
    </source>
</evidence>
<evidence type="ECO:0000313" key="19">
    <source>
        <dbReference type="Proteomes" id="UP000275408"/>
    </source>
</evidence>
<evidence type="ECO:0000256" key="6">
    <source>
        <dbReference type="ARBA" id="ARBA00022741"/>
    </source>
</evidence>
<dbReference type="AlphaFoldDB" id="A0A3M6TPT6"/>
<sequence>MPEVSVEQPDKAVVVSWILQRKNGVIKEYHVTYINTNDSSETKSRQTKRTEIQFDLKAGKTYKFEVFAVNDNGKGQAGVKIFTLRNDNSKKLRLIAYAAGGAGALLLIILIVVIVACVVSRRRRSKKSVEKAYMEALQLGSELQTTNPRDQRTYIDPNDYSDVQELLTSFTTELKRSDIKLEGVIGQGEFADVYRGILKSREGKGVVAVKVLRPGSSEKNQKDFLSEASLMGQFDHSNVIRLIGVVTRSRPMMILTEFLKSGSLDHYLKDRKDQLTSLQLTGMARGVAHGMKYLSELNFIHRDLAARNVLVGENMLCKVSDFGLSRELAEDDEAQAEYTTQGGKIPVRWTAPEALQHRTFSSASDVWSFGILMWEITSYCDRPYWNWDNFDASGSWIQITTSTDEWLQHINMEKYSELFRAARIDDMSKVAELKEKQLREMGISLIGHRNKMQKSINAMKSQHYNGGMDAD</sequence>
<evidence type="ECO:0000256" key="10">
    <source>
        <dbReference type="ARBA" id="ARBA00023136"/>
    </source>
</evidence>
<dbReference type="OrthoDB" id="5967223at2759"/>
<dbReference type="InterPro" id="IPR000719">
    <property type="entry name" value="Prot_kinase_dom"/>
</dbReference>
<evidence type="ECO:0000256" key="7">
    <source>
        <dbReference type="ARBA" id="ARBA00022777"/>
    </source>
</evidence>
<dbReference type="GO" id="GO:0005524">
    <property type="term" value="F:ATP binding"/>
    <property type="evidence" value="ECO:0007669"/>
    <property type="project" value="UniProtKB-UniRule"/>
</dbReference>
<feature type="domain" description="SAM" evidence="16">
    <location>
        <begin position="402"/>
        <end position="462"/>
    </location>
</feature>
<dbReference type="Gene3D" id="1.10.510.10">
    <property type="entry name" value="Transferase(Phosphotransferase) domain 1"/>
    <property type="match status" value="1"/>
</dbReference>
<dbReference type="InterPro" id="IPR027936">
    <property type="entry name" value="Eph_TM"/>
</dbReference>
<dbReference type="PRINTS" id="PR00109">
    <property type="entry name" value="TYRKINASE"/>
</dbReference>
<dbReference type="GO" id="GO:0007411">
    <property type="term" value="P:axon guidance"/>
    <property type="evidence" value="ECO:0007669"/>
    <property type="project" value="TreeGrafter"/>
</dbReference>
<keyword evidence="7" id="KW-0418">Kinase</keyword>
<dbReference type="PROSITE" id="PS50011">
    <property type="entry name" value="PROTEIN_KINASE_DOM"/>
    <property type="match status" value="1"/>
</dbReference>
<dbReference type="Pfam" id="PF00041">
    <property type="entry name" value="fn3"/>
    <property type="match status" value="1"/>
</dbReference>
<dbReference type="InterPro" id="IPR003961">
    <property type="entry name" value="FN3_dom"/>
</dbReference>
<evidence type="ECO:0000256" key="4">
    <source>
        <dbReference type="ARBA" id="ARBA00022679"/>
    </source>
</evidence>
<feature type="domain" description="Fibronectin type-III" evidence="17">
    <location>
        <begin position="1"/>
        <end position="89"/>
    </location>
</feature>
<dbReference type="Gene3D" id="3.30.200.20">
    <property type="entry name" value="Phosphorylase Kinase, domain 1"/>
    <property type="match status" value="1"/>
</dbReference>
<evidence type="ECO:0000256" key="3">
    <source>
        <dbReference type="ARBA" id="ARBA00011902"/>
    </source>
</evidence>
<dbReference type="PROSITE" id="PS00109">
    <property type="entry name" value="PROTEIN_KINASE_TYR"/>
    <property type="match status" value="1"/>
</dbReference>
<evidence type="ECO:0000256" key="8">
    <source>
        <dbReference type="ARBA" id="ARBA00022840"/>
    </source>
</evidence>
<dbReference type="STRING" id="46731.A0A3M6TPT6"/>
<dbReference type="PROSITE" id="PS50853">
    <property type="entry name" value="FN3"/>
    <property type="match status" value="1"/>
</dbReference>
<dbReference type="GO" id="GO:0050793">
    <property type="term" value="P:regulation of developmental process"/>
    <property type="evidence" value="ECO:0007669"/>
    <property type="project" value="UniProtKB-ARBA"/>
</dbReference>
<feature type="binding site" evidence="13">
    <location>
        <position position="210"/>
    </location>
    <ligand>
        <name>ATP</name>
        <dbReference type="ChEBI" id="CHEBI:30616"/>
    </ligand>
</feature>
<dbReference type="EC" id="2.7.10.1" evidence="3"/>
<reference evidence="18 19" key="1">
    <citation type="journal article" date="2018" name="Sci. Rep.">
        <title>Comparative analysis of the Pocillopora damicornis genome highlights role of immune system in coral evolution.</title>
        <authorList>
            <person name="Cunning R."/>
            <person name="Bay R.A."/>
            <person name="Gillette P."/>
            <person name="Baker A.C."/>
            <person name="Traylor-Knowles N."/>
        </authorList>
    </citation>
    <scope>NUCLEOTIDE SEQUENCE [LARGE SCALE GENOMIC DNA]</scope>
    <source>
        <strain evidence="18">RSMAS</strain>
        <tissue evidence="18">Whole animal</tissue>
    </source>
</reference>
<keyword evidence="6 13" id="KW-0547">Nucleotide-binding</keyword>
<keyword evidence="9 14" id="KW-1133">Transmembrane helix</keyword>
<dbReference type="InterPro" id="IPR050449">
    <property type="entry name" value="Ephrin_rcpt_TKs"/>
</dbReference>
<dbReference type="FunFam" id="1.10.510.10:FF:001512">
    <property type="entry name" value="Receptor tyrosine-protein kinase erbB-2"/>
    <property type="match status" value="1"/>
</dbReference>
<dbReference type="GO" id="GO:0005005">
    <property type="term" value="F:transmembrane-ephrin receptor activity"/>
    <property type="evidence" value="ECO:0007669"/>
    <property type="project" value="TreeGrafter"/>
</dbReference>
<dbReference type="Pfam" id="PF14575">
    <property type="entry name" value="EphA2_TM"/>
    <property type="match status" value="1"/>
</dbReference>
<evidence type="ECO:0000313" key="18">
    <source>
        <dbReference type="EMBL" id="RMX43390.1"/>
    </source>
</evidence>
<feature type="transmembrane region" description="Helical" evidence="14">
    <location>
        <begin position="94"/>
        <end position="119"/>
    </location>
</feature>
<dbReference type="PANTHER" id="PTHR46877:SF14">
    <property type="entry name" value="RECEPTOR PROTEIN-TYROSINE KINASE"/>
    <property type="match status" value="1"/>
</dbReference>
<evidence type="ECO:0000256" key="14">
    <source>
        <dbReference type="SAM" id="Phobius"/>
    </source>
</evidence>
<organism evidence="18 19">
    <name type="scientific">Pocillopora damicornis</name>
    <name type="common">Cauliflower coral</name>
    <name type="synonym">Millepora damicornis</name>
    <dbReference type="NCBI Taxonomy" id="46731"/>
    <lineage>
        <taxon>Eukaryota</taxon>
        <taxon>Metazoa</taxon>
        <taxon>Cnidaria</taxon>
        <taxon>Anthozoa</taxon>
        <taxon>Hexacorallia</taxon>
        <taxon>Scleractinia</taxon>
        <taxon>Astrocoeniina</taxon>
        <taxon>Pocilloporidae</taxon>
        <taxon>Pocillopora</taxon>
    </lineage>
</organism>
<protein>
    <recommendedName>
        <fullName evidence="3">receptor protein-tyrosine kinase</fullName>
        <ecNumber evidence="3">2.7.10.1</ecNumber>
    </recommendedName>
</protein>
<evidence type="ECO:0000256" key="11">
    <source>
        <dbReference type="ARBA" id="ARBA00023137"/>
    </source>
</evidence>
<evidence type="ECO:0000256" key="13">
    <source>
        <dbReference type="PROSITE-ProRule" id="PRU10141"/>
    </source>
</evidence>
<dbReference type="Pfam" id="PF00536">
    <property type="entry name" value="SAM_1"/>
    <property type="match status" value="1"/>
</dbReference>
<keyword evidence="8 13" id="KW-0067">ATP-binding</keyword>
<evidence type="ECO:0000256" key="12">
    <source>
        <dbReference type="ARBA" id="ARBA00023170"/>
    </source>
</evidence>
<dbReference type="InterPro" id="IPR036116">
    <property type="entry name" value="FN3_sf"/>
</dbReference>
<comment type="caution">
    <text evidence="18">The sequence shown here is derived from an EMBL/GenBank/DDBJ whole genome shotgun (WGS) entry which is preliminary data.</text>
</comment>
<dbReference type="GO" id="GO:0030425">
    <property type="term" value="C:dendrite"/>
    <property type="evidence" value="ECO:0007669"/>
    <property type="project" value="TreeGrafter"/>
</dbReference>
<dbReference type="CDD" id="cd00063">
    <property type="entry name" value="FN3"/>
    <property type="match status" value="1"/>
</dbReference>
<dbReference type="InterPro" id="IPR013761">
    <property type="entry name" value="SAM/pointed_sf"/>
</dbReference>